<proteinExistence type="inferred from homology"/>
<gene>
    <name evidence="17" type="primary">ND6</name>
</gene>
<keyword evidence="6" id="KW-0679">Respiratory chain</keyword>
<geneLocation type="mitochondrion" evidence="17"/>
<evidence type="ECO:0000256" key="1">
    <source>
        <dbReference type="ARBA" id="ARBA00004225"/>
    </source>
</evidence>
<dbReference type="GO" id="GO:0008137">
    <property type="term" value="F:NADH dehydrogenase (ubiquinone) activity"/>
    <property type="evidence" value="ECO:0007669"/>
    <property type="project" value="UniProtKB-EC"/>
</dbReference>
<name>K4LJM4_9HYME</name>
<feature type="transmembrane region" description="Helical" evidence="16">
    <location>
        <begin position="85"/>
        <end position="106"/>
    </location>
</feature>
<keyword evidence="13 16" id="KW-0472">Membrane</keyword>
<dbReference type="EMBL" id="JX566509">
    <property type="protein sequence ID" value="AFV13093.1"/>
    <property type="molecule type" value="Genomic_DNA"/>
</dbReference>
<evidence type="ECO:0000256" key="6">
    <source>
        <dbReference type="ARBA" id="ARBA00022660"/>
    </source>
</evidence>
<keyword evidence="10 16" id="KW-1133">Transmembrane helix</keyword>
<evidence type="ECO:0000256" key="12">
    <source>
        <dbReference type="ARBA" id="ARBA00023128"/>
    </source>
</evidence>
<feature type="transmembrane region" description="Helical" evidence="16">
    <location>
        <begin position="142"/>
        <end position="165"/>
    </location>
</feature>
<feature type="transmembrane region" description="Helical" evidence="16">
    <location>
        <begin position="49"/>
        <end position="73"/>
    </location>
</feature>
<evidence type="ECO:0000256" key="16">
    <source>
        <dbReference type="SAM" id="Phobius"/>
    </source>
</evidence>
<keyword evidence="12 17" id="KW-0496">Mitochondrion</keyword>
<comment type="similarity">
    <text evidence="2">Belongs to the complex I subunit 6 family.</text>
</comment>
<evidence type="ECO:0000256" key="5">
    <source>
        <dbReference type="ARBA" id="ARBA00022448"/>
    </source>
</evidence>
<keyword evidence="9" id="KW-0249">Electron transport</keyword>
<reference evidence="17" key="1">
    <citation type="journal article" date="2015" name="Mitochondrial DNA">
        <title>Sequencing and characterization of the Monocellicampa pruni (Hymenoptera: Tenthredinidae) mitochondrial genome.</title>
        <authorList>
            <person name="Wei S.J."/>
            <person name="Wu Q.L."/>
            <person name="Liu W."/>
        </authorList>
    </citation>
    <scope>NUCLEOTIDE SEQUENCE</scope>
</reference>
<comment type="catalytic activity">
    <reaction evidence="15">
        <text>a ubiquinone + NADH + 5 H(+)(in) = a ubiquinol + NAD(+) + 4 H(+)(out)</text>
        <dbReference type="Rhea" id="RHEA:29091"/>
        <dbReference type="Rhea" id="RHEA-COMP:9565"/>
        <dbReference type="Rhea" id="RHEA-COMP:9566"/>
        <dbReference type="ChEBI" id="CHEBI:15378"/>
        <dbReference type="ChEBI" id="CHEBI:16389"/>
        <dbReference type="ChEBI" id="CHEBI:17976"/>
        <dbReference type="ChEBI" id="CHEBI:57540"/>
        <dbReference type="ChEBI" id="CHEBI:57945"/>
        <dbReference type="EC" id="7.1.1.2"/>
    </reaction>
</comment>
<evidence type="ECO:0000256" key="13">
    <source>
        <dbReference type="ARBA" id="ARBA00023136"/>
    </source>
</evidence>
<accession>K4LJM4</accession>
<evidence type="ECO:0000313" key="17">
    <source>
        <dbReference type="EMBL" id="AFV13093.1"/>
    </source>
</evidence>
<dbReference type="PANTHER" id="PTHR11435">
    <property type="entry name" value="NADH UBIQUINONE OXIDOREDUCTASE SUBUNIT ND6"/>
    <property type="match status" value="1"/>
</dbReference>
<evidence type="ECO:0000256" key="2">
    <source>
        <dbReference type="ARBA" id="ARBA00005698"/>
    </source>
</evidence>
<evidence type="ECO:0000256" key="10">
    <source>
        <dbReference type="ARBA" id="ARBA00022989"/>
    </source>
</evidence>
<dbReference type="EC" id="7.1.1.2" evidence="3"/>
<evidence type="ECO:0000256" key="14">
    <source>
        <dbReference type="ARBA" id="ARBA00031019"/>
    </source>
</evidence>
<keyword evidence="5" id="KW-0813">Transport</keyword>
<keyword evidence="7 16" id="KW-0812">Transmembrane</keyword>
<evidence type="ECO:0000256" key="9">
    <source>
        <dbReference type="ARBA" id="ARBA00022982"/>
    </source>
</evidence>
<evidence type="ECO:0000256" key="11">
    <source>
        <dbReference type="ARBA" id="ARBA00023027"/>
    </source>
</evidence>
<evidence type="ECO:0000256" key="4">
    <source>
        <dbReference type="ARBA" id="ARBA00021095"/>
    </source>
</evidence>
<evidence type="ECO:0000256" key="3">
    <source>
        <dbReference type="ARBA" id="ARBA00012944"/>
    </source>
</evidence>
<keyword evidence="11" id="KW-0520">NAD</keyword>
<organism evidence="17">
    <name type="scientific">Monocellicampa pruni</name>
    <dbReference type="NCBI Taxonomy" id="1322158"/>
    <lineage>
        <taxon>Eukaryota</taxon>
        <taxon>Metazoa</taxon>
        <taxon>Ecdysozoa</taxon>
        <taxon>Arthropoda</taxon>
        <taxon>Hexapoda</taxon>
        <taxon>Insecta</taxon>
        <taxon>Pterygota</taxon>
        <taxon>Neoptera</taxon>
        <taxon>Endopterygota</taxon>
        <taxon>Hymenoptera</taxon>
        <taxon>Tenthredinoidea</taxon>
        <taxon>Tenthredinidae</taxon>
        <taxon>Hoplocampinae</taxon>
        <taxon>Monocellicampa</taxon>
    </lineage>
</organism>
<protein>
    <recommendedName>
        <fullName evidence="4">NADH-ubiquinone oxidoreductase chain 6</fullName>
        <ecNumber evidence="3">7.1.1.2</ecNumber>
    </recommendedName>
    <alternativeName>
        <fullName evidence="14">NADH dehydrogenase subunit 6</fullName>
    </alternativeName>
</protein>
<dbReference type="AlphaFoldDB" id="K4LJM4"/>
<dbReference type="InterPro" id="IPR050269">
    <property type="entry name" value="ComplexI_Subunit6"/>
</dbReference>
<dbReference type="GO" id="GO:0031966">
    <property type="term" value="C:mitochondrial membrane"/>
    <property type="evidence" value="ECO:0007669"/>
    <property type="project" value="UniProtKB-SubCell"/>
</dbReference>
<feature type="transmembrane region" description="Helical" evidence="16">
    <location>
        <begin position="24"/>
        <end position="43"/>
    </location>
</feature>
<evidence type="ECO:0000256" key="7">
    <source>
        <dbReference type="ARBA" id="ARBA00022692"/>
    </source>
</evidence>
<keyword evidence="8" id="KW-1278">Translocase</keyword>
<dbReference type="PANTHER" id="PTHR11435:SF1">
    <property type="entry name" value="NADH-UBIQUINONE OXIDOREDUCTASE CHAIN 6"/>
    <property type="match status" value="1"/>
</dbReference>
<sequence length="172" mass="19969">MCLISLIFSLLINSMIFYNSKTPLSMGLILLIQTLLISMMSGIMSITYWYSYIMFLIMVGGMLILFIYISSLSSNQKFNFNKNNLLLKTLFIMMIIIMLVNSYDFYSTFNSNSMLLSNLSLEQNFELKMSLSKLYNLPTNKIMILMMNYLLLTLFIIVEITNINLGPLRKNF</sequence>
<evidence type="ECO:0000256" key="15">
    <source>
        <dbReference type="ARBA" id="ARBA00049551"/>
    </source>
</evidence>
<comment type="subcellular location">
    <subcellularLocation>
        <location evidence="1">Mitochondrion membrane</location>
        <topology evidence="1">Multi-pass membrane protein</topology>
    </subcellularLocation>
</comment>
<evidence type="ECO:0000256" key="8">
    <source>
        <dbReference type="ARBA" id="ARBA00022967"/>
    </source>
</evidence>